<dbReference type="GO" id="GO:0046872">
    <property type="term" value="F:metal ion binding"/>
    <property type="evidence" value="ECO:0007669"/>
    <property type="project" value="UniProtKB-KW"/>
</dbReference>
<dbReference type="Pfam" id="PF13359">
    <property type="entry name" value="DDE_Tnp_4"/>
    <property type="match status" value="1"/>
</dbReference>
<dbReference type="GO" id="GO:0004518">
    <property type="term" value="F:nuclease activity"/>
    <property type="evidence" value="ECO:0007669"/>
    <property type="project" value="UniProtKB-KW"/>
</dbReference>
<evidence type="ECO:0000256" key="3">
    <source>
        <dbReference type="ARBA" id="ARBA00006958"/>
    </source>
</evidence>
<evidence type="ECO:0000256" key="1">
    <source>
        <dbReference type="ARBA" id="ARBA00001968"/>
    </source>
</evidence>
<gene>
    <name evidence="9" type="ORF">BUALT_Bualt11G0058300</name>
</gene>
<dbReference type="AlphaFoldDB" id="A0AAV6X1B0"/>
<evidence type="ECO:0000259" key="8">
    <source>
        <dbReference type="Pfam" id="PF13359"/>
    </source>
</evidence>
<evidence type="ECO:0000313" key="10">
    <source>
        <dbReference type="Proteomes" id="UP000826271"/>
    </source>
</evidence>
<dbReference type="PANTHER" id="PTHR22930:SF281">
    <property type="entry name" value="NUCLEASE"/>
    <property type="match status" value="1"/>
</dbReference>
<name>A0AAV6X1B0_9LAMI</name>
<keyword evidence="10" id="KW-1185">Reference proteome</keyword>
<reference evidence="9" key="1">
    <citation type="submission" date="2019-10" db="EMBL/GenBank/DDBJ databases">
        <authorList>
            <person name="Zhang R."/>
            <person name="Pan Y."/>
            <person name="Wang J."/>
            <person name="Ma R."/>
            <person name="Yu S."/>
        </authorList>
    </citation>
    <scope>NUCLEOTIDE SEQUENCE</scope>
    <source>
        <strain evidence="9">LA-IB0</strain>
        <tissue evidence="9">Leaf</tissue>
    </source>
</reference>
<comment type="subcellular location">
    <subcellularLocation>
        <location evidence="2">Nucleus</location>
    </subcellularLocation>
</comment>
<feature type="domain" description="DDE Tnp4" evidence="8">
    <location>
        <begin position="32"/>
        <end position="190"/>
    </location>
</feature>
<dbReference type="PANTHER" id="PTHR22930">
    <property type="match status" value="1"/>
</dbReference>
<dbReference type="GO" id="GO:0016787">
    <property type="term" value="F:hydrolase activity"/>
    <property type="evidence" value="ECO:0007669"/>
    <property type="project" value="UniProtKB-KW"/>
</dbReference>
<evidence type="ECO:0000256" key="5">
    <source>
        <dbReference type="ARBA" id="ARBA00022723"/>
    </source>
</evidence>
<keyword evidence="5" id="KW-0479">Metal-binding</keyword>
<dbReference type="InterPro" id="IPR027806">
    <property type="entry name" value="HARBI1_dom"/>
</dbReference>
<evidence type="ECO:0000256" key="6">
    <source>
        <dbReference type="ARBA" id="ARBA00022801"/>
    </source>
</evidence>
<evidence type="ECO:0000256" key="2">
    <source>
        <dbReference type="ARBA" id="ARBA00004123"/>
    </source>
</evidence>
<organism evidence="9 10">
    <name type="scientific">Buddleja alternifolia</name>
    <dbReference type="NCBI Taxonomy" id="168488"/>
    <lineage>
        <taxon>Eukaryota</taxon>
        <taxon>Viridiplantae</taxon>
        <taxon>Streptophyta</taxon>
        <taxon>Embryophyta</taxon>
        <taxon>Tracheophyta</taxon>
        <taxon>Spermatophyta</taxon>
        <taxon>Magnoliopsida</taxon>
        <taxon>eudicotyledons</taxon>
        <taxon>Gunneridae</taxon>
        <taxon>Pentapetalae</taxon>
        <taxon>asterids</taxon>
        <taxon>lamiids</taxon>
        <taxon>Lamiales</taxon>
        <taxon>Scrophulariaceae</taxon>
        <taxon>Buddlejeae</taxon>
        <taxon>Buddleja</taxon>
    </lineage>
</organism>
<dbReference type="Proteomes" id="UP000826271">
    <property type="component" value="Unassembled WGS sequence"/>
</dbReference>
<sequence length="256" mass="29830">MEDDEEETEIIMSFLIFFNWDYQIVNAIGALDETFVELTVPPEVKSKYRNSKGALSTNVLGVCDANLKFLYVLPGWKGSASDARVLRDSLQRPNCLKVCRDKYYLVDVGYTNGPGFLAPYGATRYHLNEWRGNTPTNYKDLYNLRHSSARNAIERNFGLLKKRWAILRTASFYDLKTQIRIINACYILQNFVRGEIPEDPLLDEADRELENREIEDYANNDEQITTVRTTNEWTTFQDNLAMQMFEEYQARRTQLI</sequence>
<dbReference type="GO" id="GO:0005634">
    <property type="term" value="C:nucleus"/>
    <property type="evidence" value="ECO:0007669"/>
    <property type="project" value="UniProtKB-SubCell"/>
</dbReference>
<comment type="cofactor">
    <cofactor evidence="1">
        <name>a divalent metal cation</name>
        <dbReference type="ChEBI" id="CHEBI:60240"/>
    </cofactor>
</comment>
<accession>A0AAV6X1B0</accession>
<keyword evidence="6" id="KW-0378">Hydrolase</keyword>
<dbReference type="InterPro" id="IPR045249">
    <property type="entry name" value="HARBI1-like"/>
</dbReference>
<proteinExistence type="inferred from homology"/>
<dbReference type="EMBL" id="WHWC01000011">
    <property type="protein sequence ID" value="KAG8373757.1"/>
    <property type="molecule type" value="Genomic_DNA"/>
</dbReference>
<evidence type="ECO:0000313" key="9">
    <source>
        <dbReference type="EMBL" id="KAG8373757.1"/>
    </source>
</evidence>
<comment type="caution">
    <text evidence="9">The sequence shown here is derived from an EMBL/GenBank/DDBJ whole genome shotgun (WGS) entry which is preliminary data.</text>
</comment>
<keyword evidence="4" id="KW-0540">Nuclease</keyword>
<protein>
    <recommendedName>
        <fullName evidence="8">DDE Tnp4 domain-containing protein</fullName>
    </recommendedName>
</protein>
<comment type="similarity">
    <text evidence="3">Belongs to the HARBI1 family.</text>
</comment>
<keyword evidence="7" id="KW-0539">Nucleus</keyword>
<evidence type="ECO:0000256" key="4">
    <source>
        <dbReference type="ARBA" id="ARBA00022722"/>
    </source>
</evidence>
<evidence type="ECO:0000256" key="7">
    <source>
        <dbReference type="ARBA" id="ARBA00023242"/>
    </source>
</evidence>